<organism evidence="1 2">
    <name type="scientific">Coemansia thaxteri</name>
    <dbReference type="NCBI Taxonomy" id="2663907"/>
    <lineage>
        <taxon>Eukaryota</taxon>
        <taxon>Fungi</taxon>
        <taxon>Fungi incertae sedis</taxon>
        <taxon>Zoopagomycota</taxon>
        <taxon>Kickxellomycotina</taxon>
        <taxon>Kickxellomycetes</taxon>
        <taxon>Kickxellales</taxon>
        <taxon>Kickxellaceae</taxon>
        <taxon>Coemansia</taxon>
    </lineage>
</organism>
<evidence type="ECO:0000313" key="1">
    <source>
        <dbReference type="EMBL" id="KAJ2003979.1"/>
    </source>
</evidence>
<gene>
    <name evidence="1" type="ORF">H4R26_002766</name>
</gene>
<dbReference type="OrthoDB" id="2349272at2759"/>
<accession>A0A9W8EJ75</accession>
<dbReference type="Proteomes" id="UP001150907">
    <property type="component" value="Unassembled WGS sequence"/>
</dbReference>
<comment type="caution">
    <text evidence="1">The sequence shown here is derived from an EMBL/GenBank/DDBJ whole genome shotgun (WGS) entry which is preliminary data.</text>
</comment>
<name>A0A9W8EJ75_9FUNG</name>
<dbReference type="AlphaFoldDB" id="A0A9W8EJ75"/>
<proteinExistence type="predicted"/>
<dbReference type="EMBL" id="JANBQF010000183">
    <property type="protein sequence ID" value="KAJ2003979.1"/>
    <property type="molecule type" value="Genomic_DNA"/>
</dbReference>
<keyword evidence="2" id="KW-1185">Reference proteome</keyword>
<evidence type="ECO:0000313" key="2">
    <source>
        <dbReference type="Proteomes" id="UP001150907"/>
    </source>
</evidence>
<reference evidence="1" key="1">
    <citation type="submission" date="2022-07" db="EMBL/GenBank/DDBJ databases">
        <title>Phylogenomic reconstructions and comparative analyses of Kickxellomycotina fungi.</title>
        <authorList>
            <person name="Reynolds N.K."/>
            <person name="Stajich J.E."/>
            <person name="Barry K."/>
            <person name="Grigoriev I.V."/>
            <person name="Crous P."/>
            <person name="Smith M.E."/>
        </authorList>
    </citation>
    <scope>NUCLEOTIDE SEQUENCE</scope>
    <source>
        <strain evidence="1">IMI 214461</strain>
    </source>
</reference>
<sequence>MKFFYITIFSTVFAVAGLCNGAASTAITLDQLNKAIPARASDGSCASVSTPSECAPNSRAVVAINAAIAKYGVTKRGEIVALVSLMATESADWQYNINHYPGVPGQGTRAMLMYNFVQQYAQSLYPSQVTQALAGGSSTAAMNNVRALVLNDNDSFGSAFWYLTTQAASYHNNATRLRSGNASDFKNYVVNGVRASWSSDRQATWKAVNAALLI</sequence>
<protein>
    <submittedName>
        <fullName evidence="1">Uncharacterized protein</fullName>
    </submittedName>
</protein>